<sequence length="71" mass="8364">MPILHQPYFAVRNELSAQGVTVYKVPQRRLVPVALRKQLVSLAHETHQGIVRTKERLHNLYWWLSMEVCVQ</sequence>
<accession>A0AAV9S2E7</accession>
<dbReference type="AlphaFoldDB" id="A0AAV9S2E7"/>
<feature type="non-terminal residue" evidence="3">
    <location>
        <position position="71"/>
    </location>
</feature>
<dbReference type="InterPro" id="IPR050951">
    <property type="entry name" value="Retrovirus_Pol_polyprotein"/>
</dbReference>
<evidence type="ECO:0000313" key="3">
    <source>
        <dbReference type="EMBL" id="KAK5615477.1"/>
    </source>
</evidence>
<dbReference type="Pfam" id="PF17921">
    <property type="entry name" value="Integrase_H2C2"/>
    <property type="match status" value="1"/>
</dbReference>
<reference evidence="3 4" key="1">
    <citation type="submission" date="2021-06" db="EMBL/GenBank/DDBJ databases">
        <authorList>
            <person name="Palmer J.M."/>
        </authorList>
    </citation>
    <scope>NUCLEOTIDE SEQUENCE [LARGE SCALE GENOMIC DNA]</scope>
    <source>
        <strain evidence="3 4">MEX-2019</strain>
        <tissue evidence="3">Muscle</tissue>
    </source>
</reference>
<protein>
    <recommendedName>
        <fullName evidence="1">Gypsy retrotransposon integrase-like protein 1</fullName>
    </recommendedName>
</protein>
<gene>
    <name evidence="3" type="ORF">CRENBAI_000594</name>
</gene>
<dbReference type="PANTHER" id="PTHR37984:SF15">
    <property type="entry name" value="INTEGRASE CATALYTIC DOMAIN-CONTAINING PROTEIN"/>
    <property type="match status" value="1"/>
</dbReference>
<dbReference type="Proteomes" id="UP001311232">
    <property type="component" value="Unassembled WGS sequence"/>
</dbReference>
<proteinExistence type="predicted"/>
<dbReference type="PANTHER" id="PTHR37984">
    <property type="entry name" value="PROTEIN CBG26694"/>
    <property type="match status" value="1"/>
</dbReference>
<dbReference type="EMBL" id="JAHHUM010000960">
    <property type="protein sequence ID" value="KAK5615477.1"/>
    <property type="molecule type" value="Genomic_DNA"/>
</dbReference>
<organism evidence="3 4">
    <name type="scientific">Crenichthys baileyi</name>
    <name type="common">White River springfish</name>
    <dbReference type="NCBI Taxonomy" id="28760"/>
    <lineage>
        <taxon>Eukaryota</taxon>
        <taxon>Metazoa</taxon>
        <taxon>Chordata</taxon>
        <taxon>Craniata</taxon>
        <taxon>Vertebrata</taxon>
        <taxon>Euteleostomi</taxon>
        <taxon>Actinopterygii</taxon>
        <taxon>Neopterygii</taxon>
        <taxon>Teleostei</taxon>
        <taxon>Neoteleostei</taxon>
        <taxon>Acanthomorphata</taxon>
        <taxon>Ovalentaria</taxon>
        <taxon>Atherinomorphae</taxon>
        <taxon>Cyprinodontiformes</taxon>
        <taxon>Goodeidae</taxon>
        <taxon>Crenichthys</taxon>
    </lineage>
</organism>
<dbReference type="InterPro" id="IPR041588">
    <property type="entry name" value="Integrase_H2C2"/>
</dbReference>
<evidence type="ECO:0000313" key="4">
    <source>
        <dbReference type="Proteomes" id="UP001311232"/>
    </source>
</evidence>
<evidence type="ECO:0000259" key="2">
    <source>
        <dbReference type="Pfam" id="PF17921"/>
    </source>
</evidence>
<name>A0AAV9S2E7_9TELE</name>
<keyword evidence="4" id="KW-1185">Reference proteome</keyword>
<dbReference type="Gene3D" id="1.10.340.70">
    <property type="match status" value="1"/>
</dbReference>
<comment type="caution">
    <text evidence="3">The sequence shown here is derived from an EMBL/GenBank/DDBJ whole genome shotgun (WGS) entry which is preliminary data.</text>
</comment>
<feature type="domain" description="Integrase zinc-binding" evidence="2">
    <location>
        <begin position="31"/>
        <end position="68"/>
    </location>
</feature>
<evidence type="ECO:0000256" key="1">
    <source>
        <dbReference type="ARBA" id="ARBA00039658"/>
    </source>
</evidence>